<keyword evidence="4 6" id="KW-0539">Nucleus</keyword>
<dbReference type="InterPro" id="IPR009057">
    <property type="entry name" value="Homeodomain-like_sf"/>
</dbReference>
<dbReference type="InterPro" id="IPR020479">
    <property type="entry name" value="HD_metazoa"/>
</dbReference>
<feature type="region of interest" description="Disordered" evidence="8">
    <location>
        <begin position="371"/>
        <end position="396"/>
    </location>
</feature>
<evidence type="ECO:0000256" key="6">
    <source>
        <dbReference type="PROSITE-ProRule" id="PRU00108"/>
    </source>
</evidence>
<dbReference type="STRING" id="7222.B4JC26"/>
<evidence type="ECO:0000256" key="4">
    <source>
        <dbReference type="ARBA" id="ARBA00023242"/>
    </source>
</evidence>
<dbReference type="GO" id="GO:0000981">
    <property type="term" value="F:DNA-binding transcription factor activity, RNA polymerase II-specific"/>
    <property type="evidence" value="ECO:0007669"/>
    <property type="project" value="InterPro"/>
</dbReference>
<dbReference type="PROSITE" id="PS50071">
    <property type="entry name" value="HOMEOBOX_2"/>
    <property type="match status" value="1"/>
</dbReference>
<dbReference type="GO" id="GO:0005634">
    <property type="term" value="C:nucleus"/>
    <property type="evidence" value="ECO:0007669"/>
    <property type="project" value="UniProtKB-SubCell"/>
</dbReference>
<keyword evidence="2 6" id="KW-0238">DNA-binding</keyword>
<dbReference type="PANTHER" id="PTHR46808:SF1">
    <property type="entry name" value="H2.0-LIKE HOMEOBOX PROTEIN"/>
    <property type="match status" value="1"/>
</dbReference>
<keyword evidence="11" id="KW-1185">Reference proteome</keyword>
<dbReference type="PANTHER" id="PTHR46808">
    <property type="entry name" value="H2.0-LIKE HOMEOBOX PROTEIN"/>
    <property type="match status" value="1"/>
</dbReference>
<dbReference type="AlphaFoldDB" id="B4JC26"/>
<feature type="compositionally biased region" description="Low complexity" evidence="8">
    <location>
        <begin position="197"/>
        <end position="213"/>
    </location>
</feature>
<gene>
    <name evidence="10" type="primary">Dgri\GH10711</name>
    <name evidence="10" type="ORF">Dgri_GH10711</name>
</gene>
<feature type="region of interest" description="Disordered" evidence="8">
    <location>
        <begin position="419"/>
        <end position="443"/>
    </location>
</feature>
<feature type="compositionally biased region" description="Low complexity" evidence="8">
    <location>
        <begin position="63"/>
        <end position="77"/>
    </location>
</feature>
<dbReference type="PRINTS" id="PR00024">
    <property type="entry name" value="HOMEOBOX"/>
</dbReference>
<dbReference type="SUPFAM" id="SSF46689">
    <property type="entry name" value="Homeodomain-like"/>
    <property type="match status" value="1"/>
</dbReference>
<evidence type="ECO:0000256" key="5">
    <source>
        <dbReference type="ARBA" id="ARBA00038504"/>
    </source>
</evidence>
<feature type="compositionally biased region" description="Basic and acidic residues" evidence="8">
    <location>
        <begin position="371"/>
        <end position="381"/>
    </location>
</feature>
<evidence type="ECO:0000256" key="1">
    <source>
        <dbReference type="ARBA" id="ARBA00004123"/>
    </source>
</evidence>
<dbReference type="InterPro" id="IPR001356">
    <property type="entry name" value="HD"/>
</dbReference>
<evidence type="ECO:0000313" key="11">
    <source>
        <dbReference type="Proteomes" id="UP000001070"/>
    </source>
</evidence>
<dbReference type="InParanoid" id="B4JC26"/>
<dbReference type="CDD" id="cd00086">
    <property type="entry name" value="homeodomain"/>
    <property type="match status" value="1"/>
</dbReference>
<comment type="subcellular location">
    <subcellularLocation>
        <location evidence="1 6 7">Nucleus</location>
    </subcellularLocation>
</comment>
<name>B4JC26_DROGR</name>
<dbReference type="GO" id="GO:0043565">
    <property type="term" value="F:sequence-specific DNA binding"/>
    <property type="evidence" value="ECO:0007669"/>
    <property type="project" value="TreeGrafter"/>
</dbReference>
<dbReference type="KEGG" id="dgr:6561847"/>
<keyword evidence="3 6" id="KW-0371">Homeobox</keyword>
<organism evidence="11">
    <name type="scientific">Drosophila grimshawi</name>
    <name type="common">Hawaiian fruit fly</name>
    <name type="synonym">Idiomyia grimshawi</name>
    <dbReference type="NCBI Taxonomy" id="7222"/>
    <lineage>
        <taxon>Eukaryota</taxon>
        <taxon>Metazoa</taxon>
        <taxon>Ecdysozoa</taxon>
        <taxon>Arthropoda</taxon>
        <taxon>Hexapoda</taxon>
        <taxon>Insecta</taxon>
        <taxon>Pterygota</taxon>
        <taxon>Neoptera</taxon>
        <taxon>Endopterygota</taxon>
        <taxon>Diptera</taxon>
        <taxon>Brachycera</taxon>
        <taxon>Muscomorpha</taxon>
        <taxon>Ephydroidea</taxon>
        <taxon>Drosophilidae</taxon>
        <taxon>Drosophila</taxon>
        <taxon>Hawaiian Drosophila</taxon>
    </lineage>
</organism>
<feature type="compositionally biased region" description="Polar residues" evidence="8">
    <location>
        <begin position="42"/>
        <end position="62"/>
    </location>
</feature>
<feature type="compositionally biased region" description="Polar residues" evidence="8">
    <location>
        <begin position="268"/>
        <end position="278"/>
    </location>
</feature>
<dbReference type="InterPro" id="IPR017970">
    <property type="entry name" value="Homeobox_CS"/>
</dbReference>
<dbReference type="Proteomes" id="UP000001070">
    <property type="component" value="Unassembled WGS sequence"/>
</dbReference>
<dbReference type="OMA" id="PHCFSQA"/>
<evidence type="ECO:0000313" key="10">
    <source>
        <dbReference type="EMBL" id="EDW03039.1"/>
    </source>
</evidence>
<reference evidence="10 11" key="1">
    <citation type="journal article" date="2007" name="Nature">
        <title>Evolution of genes and genomes on the Drosophila phylogeny.</title>
        <authorList>
            <consortium name="Drosophila 12 Genomes Consortium"/>
            <person name="Clark A.G."/>
            <person name="Eisen M.B."/>
            <person name="Smith D.R."/>
            <person name="Bergman C.M."/>
            <person name="Oliver B."/>
            <person name="Markow T.A."/>
            <person name="Kaufman T.C."/>
            <person name="Kellis M."/>
            <person name="Gelbart W."/>
            <person name="Iyer V.N."/>
            <person name="Pollard D.A."/>
            <person name="Sackton T.B."/>
            <person name="Larracuente A.M."/>
            <person name="Singh N.D."/>
            <person name="Abad J.P."/>
            <person name="Abt D.N."/>
            <person name="Adryan B."/>
            <person name="Aguade M."/>
            <person name="Akashi H."/>
            <person name="Anderson W.W."/>
            <person name="Aquadro C.F."/>
            <person name="Ardell D.H."/>
            <person name="Arguello R."/>
            <person name="Artieri C.G."/>
            <person name="Barbash D.A."/>
            <person name="Barker D."/>
            <person name="Barsanti P."/>
            <person name="Batterham P."/>
            <person name="Batzoglou S."/>
            <person name="Begun D."/>
            <person name="Bhutkar A."/>
            <person name="Blanco E."/>
            <person name="Bosak S.A."/>
            <person name="Bradley R.K."/>
            <person name="Brand A.D."/>
            <person name="Brent M.R."/>
            <person name="Brooks A.N."/>
            <person name="Brown R.H."/>
            <person name="Butlin R.K."/>
            <person name="Caggese C."/>
            <person name="Calvi B.R."/>
            <person name="Bernardo de Carvalho A."/>
            <person name="Caspi A."/>
            <person name="Castrezana S."/>
            <person name="Celniker S.E."/>
            <person name="Chang J.L."/>
            <person name="Chapple C."/>
            <person name="Chatterji S."/>
            <person name="Chinwalla A."/>
            <person name="Civetta A."/>
            <person name="Clifton S.W."/>
            <person name="Comeron J.M."/>
            <person name="Costello J.C."/>
            <person name="Coyne J.A."/>
            <person name="Daub J."/>
            <person name="David R.G."/>
            <person name="Delcher A.L."/>
            <person name="Delehaunty K."/>
            <person name="Do C.B."/>
            <person name="Ebling H."/>
            <person name="Edwards K."/>
            <person name="Eickbush T."/>
            <person name="Evans J.D."/>
            <person name="Filipski A."/>
            <person name="Findeiss S."/>
            <person name="Freyhult E."/>
            <person name="Fulton L."/>
            <person name="Fulton R."/>
            <person name="Garcia A.C."/>
            <person name="Gardiner A."/>
            <person name="Garfield D.A."/>
            <person name="Garvin B.E."/>
            <person name="Gibson G."/>
            <person name="Gilbert D."/>
            <person name="Gnerre S."/>
            <person name="Godfrey J."/>
            <person name="Good R."/>
            <person name="Gotea V."/>
            <person name="Gravely B."/>
            <person name="Greenberg A.J."/>
            <person name="Griffiths-Jones S."/>
            <person name="Gross S."/>
            <person name="Guigo R."/>
            <person name="Gustafson E.A."/>
            <person name="Haerty W."/>
            <person name="Hahn M.W."/>
            <person name="Halligan D.L."/>
            <person name="Halpern A.L."/>
            <person name="Halter G.M."/>
            <person name="Han M.V."/>
            <person name="Heger A."/>
            <person name="Hillier L."/>
            <person name="Hinrichs A.S."/>
            <person name="Holmes I."/>
            <person name="Hoskins R.A."/>
            <person name="Hubisz M.J."/>
            <person name="Hultmark D."/>
            <person name="Huntley M.A."/>
            <person name="Jaffe D.B."/>
            <person name="Jagadeeshan S."/>
            <person name="Jeck W.R."/>
            <person name="Johnson J."/>
            <person name="Jones C.D."/>
            <person name="Jordan W.C."/>
            <person name="Karpen G.H."/>
            <person name="Kataoka E."/>
            <person name="Keightley P.D."/>
            <person name="Kheradpour P."/>
            <person name="Kirkness E.F."/>
            <person name="Koerich L.B."/>
            <person name="Kristiansen K."/>
            <person name="Kudrna D."/>
            <person name="Kulathinal R.J."/>
            <person name="Kumar S."/>
            <person name="Kwok R."/>
            <person name="Lander E."/>
            <person name="Langley C.H."/>
            <person name="Lapoint R."/>
            <person name="Lazzaro B.P."/>
            <person name="Lee S.J."/>
            <person name="Levesque L."/>
            <person name="Li R."/>
            <person name="Lin C.F."/>
            <person name="Lin M.F."/>
            <person name="Lindblad-Toh K."/>
            <person name="Llopart A."/>
            <person name="Long M."/>
            <person name="Low L."/>
            <person name="Lozovsky E."/>
            <person name="Lu J."/>
            <person name="Luo M."/>
            <person name="Machado C.A."/>
            <person name="Makalowski W."/>
            <person name="Marzo M."/>
            <person name="Matsuda M."/>
            <person name="Matzkin L."/>
            <person name="McAllister B."/>
            <person name="McBride C.S."/>
            <person name="McKernan B."/>
            <person name="McKernan K."/>
            <person name="Mendez-Lago M."/>
            <person name="Minx P."/>
            <person name="Mollenhauer M.U."/>
            <person name="Montooth K."/>
            <person name="Mount S.M."/>
            <person name="Mu X."/>
            <person name="Myers E."/>
            <person name="Negre B."/>
            <person name="Newfeld S."/>
            <person name="Nielsen R."/>
            <person name="Noor M.A."/>
            <person name="O'Grady P."/>
            <person name="Pachter L."/>
            <person name="Papaceit M."/>
            <person name="Parisi M.J."/>
            <person name="Parisi M."/>
            <person name="Parts L."/>
            <person name="Pedersen J.S."/>
            <person name="Pesole G."/>
            <person name="Phillippy A.M."/>
            <person name="Ponting C.P."/>
            <person name="Pop M."/>
            <person name="Porcelli D."/>
            <person name="Powell J.R."/>
            <person name="Prohaska S."/>
            <person name="Pruitt K."/>
            <person name="Puig M."/>
            <person name="Quesneville H."/>
            <person name="Ram K.R."/>
            <person name="Rand D."/>
            <person name="Rasmussen M.D."/>
            <person name="Reed L.K."/>
            <person name="Reenan R."/>
            <person name="Reily A."/>
            <person name="Remington K.A."/>
            <person name="Rieger T.T."/>
            <person name="Ritchie M.G."/>
            <person name="Robin C."/>
            <person name="Rogers Y.H."/>
            <person name="Rohde C."/>
            <person name="Rozas J."/>
            <person name="Rubenfield M.J."/>
            <person name="Ruiz A."/>
            <person name="Russo S."/>
            <person name="Salzberg S.L."/>
            <person name="Sanchez-Gracia A."/>
            <person name="Saranga D.J."/>
            <person name="Sato H."/>
            <person name="Schaeffer S.W."/>
            <person name="Schatz M.C."/>
            <person name="Schlenke T."/>
            <person name="Schwartz R."/>
            <person name="Segarra C."/>
            <person name="Singh R.S."/>
            <person name="Sirot L."/>
            <person name="Sirota M."/>
            <person name="Sisneros N.B."/>
            <person name="Smith C.D."/>
            <person name="Smith T.F."/>
            <person name="Spieth J."/>
            <person name="Stage D.E."/>
            <person name="Stark A."/>
            <person name="Stephan W."/>
            <person name="Strausberg R.L."/>
            <person name="Strempel S."/>
            <person name="Sturgill D."/>
            <person name="Sutton G."/>
            <person name="Sutton G.G."/>
            <person name="Tao W."/>
            <person name="Teichmann S."/>
            <person name="Tobari Y.N."/>
            <person name="Tomimura Y."/>
            <person name="Tsolas J.M."/>
            <person name="Valente V.L."/>
            <person name="Venter E."/>
            <person name="Venter J.C."/>
            <person name="Vicario S."/>
            <person name="Vieira F.G."/>
            <person name="Vilella A.J."/>
            <person name="Villasante A."/>
            <person name="Walenz B."/>
            <person name="Wang J."/>
            <person name="Wasserman M."/>
            <person name="Watts T."/>
            <person name="Wilson D."/>
            <person name="Wilson R.K."/>
            <person name="Wing R.A."/>
            <person name="Wolfner M.F."/>
            <person name="Wong A."/>
            <person name="Wong G.K."/>
            <person name="Wu C.I."/>
            <person name="Wu G."/>
            <person name="Yamamoto D."/>
            <person name="Yang H.P."/>
            <person name="Yang S.P."/>
            <person name="Yorke J.A."/>
            <person name="Yoshida K."/>
            <person name="Zdobnov E."/>
            <person name="Zhang P."/>
            <person name="Zhang Y."/>
            <person name="Zimin A.V."/>
            <person name="Baldwin J."/>
            <person name="Abdouelleil A."/>
            <person name="Abdulkadir J."/>
            <person name="Abebe A."/>
            <person name="Abera B."/>
            <person name="Abreu J."/>
            <person name="Acer S.C."/>
            <person name="Aftuck L."/>
            <person name="Alexander A."/>
            <person name="An P."/>
            <person name="Anderson E."/>
            <person name="Anderson S."/>
            <person name="Arachi H."/>
            <person name="Azer M."/>
            <person name="Bachantsang P."/>
            <person name="Barry A."/>
            <person name="Bayul T."/>
            <person name="Berlin A."/>
            <person name="Bessette D."/>
            <person name="Bloom T."/>
            <person name="Blye J."/>
            <person name="Boguslavskiy L."/>
            <person name="Bonnet C."/>
            <person name="Boukhgalter B."/>
            <person name="Bourzgui I."/>
            <person name="Brown A."/>
            <person name="Cahill P."/>
            <person name="Channer S."/>
            <person name="Cheshatsang Y."/>
            <person name="Chuda L."/>
            <person name="Citroen M."/>
            <person name="Collymore A."/>
            <person name="Cooke P."/>
            <person name="Costello M."/>
            <person name="D'Aco K."/>
            <person name="Daza R."/>
            <person name="De Haan G."/>
            <person name="DeGray S."/>
            <person name="DeMaso C."/>
            <person name="Dhargay N."/>
            <person name="Dooley K."/>
            <person name="Dooley E."/>
            <person name="Doricent M."/>
            <person name="Dorje P."/>
            <person name="Dorjee K."/>
            <person name="Dupes A."/>
            <person name="Elong R."/>
            <person name="Falk J."/>
            <person name="Farina A."/>
            <person name="Faro S."/>
            <person name="Ferguson D."/>
            <person name="Fisher S."/>
            <person name="Foley C.D."/>
            <person name="Franke A."/>
            <person name="Friedrich D."/>
            <person name="Gadbois L."/>
            <person name="Gearin G."/>
            <person name="Gearin C.R."/>
            <person name="Giannoukos G."/>
            <person name="Goode T."/>
            <person name="Graham J."/>
            <person name="Grandbois E."/>
            <person name="Grewal S."/>
            <person name="Gyaltsen K."/>
            <person name="Hafez N."/>
            <person name="Hagos B."/>
            <person name="Hall J."/>
            <person name="Henson C."/>
            <person name="Hollinger A."/>
            <person name="Honan T."/>
            <person name="Huard M.D."/>
            <person name="Hughes L."/>
            <person name="Hurhula B."/>
            <person name="Husby M.E."/>
            <person name="Kamat A."/>
            <person name="Kanga B."/>
            <person name="Kashin S."/>
            <person name="Khazanovich D."/>
            <person name="Kisner P."/>
            <person name="Lance K."/>
            <person name="Lara M."/>
            <person name="Lee W."/>
            <person name="Lennon N."/>
            <person name="Letendre F."/>
            <person name="LeVine R."/>
            <person name="Lipovsky A."/>
            <person name="Liu X."/>
            <person name="Liu J."/>
            <person name="Liu S."/>
            <person name="Lokyitsang T."/>
            <person name="Lokyitsang Y."/>
            <person name="Lubonja R."/>
            <person name="Lui A."/>
            <person name="MacDonald P."/>
            <person name="Magnisalis V."/>
            <person name="Maru K."/>
            <person name="Matthews C."/>
            <person name="McCusker W."/>
            <person name="McDonough S."/>
            <person name="Mehta T."/>
            <person name="Meldrim J."/>
            <person name="Meneus L."/>
            <person name="Mihai O."/>
            <person name="Mihalev A."/>
            <person name="Mihova T."/>
            <person name="Mittelman R."/>
            <person name="Mlenga V."/>
            <person name="Montmayeur A."/>
            <person name="Mulrain L."/>
            <person name="Navidi A."/>
            <person name="Naylor J."/>
            <person name="Negash T."/>
            <person name="Nguyen T."/>
            <person name="Nguyen N."/>
            <person name="Nicol R."/>
            <person name="Norbu C."/>
            <person name="Norbu N."/>
            <person name="Novod N."/>
            <person name="O'Neill B."/>
            <person name="Osman S."/>
            <person name="Markiewicz E."/>
            <person name="Oyono O.L."/>
            <person name="Patti C."/>
            <person name="Phunkhang P."/>
            <person name="Pierre F."/>
            <person name="Priest M."/>
            <person name="Raghuraman S."/>
            <person name="Rege F."/>
            <person name="Reyes R."/>
            <person name="Rise C."/>
            <person name="Rogov P."/>
            <person name="Ross K."/>
            <person name="Ryan E."/>
            <person name="Settipalli S."/>
            <person name="Shea T."/>
            <person name="Sherpa N."/>
            <person name="Shi L."/>
            <person name="Shih D."/>
            <person name="Sparrow T."/>
            <person name="Spaulding J."/>
            <person name="Stalker J."/>
            <person name="Stange-Thomann N."/>
            <person name="Stavropoulos S."/>
            <person name="Stone C."/>
            <person name="Strader C."/>
            <person name="Tesfaye S."/>
            <person name="Thomson T."/>
            <person name="Thoulutsang Y."/>
            <person name="Thoulutsang D."/>
            <person name="Topham K."/>
            <person name="Topping I."/>
            <person name="Tsamla T."/>
            <person name="Vassiliev H."/>
            <person name="Vo A."/>
            <person name="Wangchuk T."/>
            <person name="Wangdi T."/>
            <person name="Weiand M."/>
            <person name="Wilkinson J."/>
            <person name="Wilson A."/>
            <person name="Yadav S."/>
            <person name="Young G."/>
            <person name="Yu Q."/>
            <person name="Zembek L."/>
            <person name="Zhong D."/>
            <person name="Zimmer A."/>
            <person name="Zwirko Z."/>
            <person name="Jaffe D.B."/>
            <person name="Alvarez P."/>
            <person name="Brockman W."/>
            <person name="Butler J."/>
            <person name="Chin C."/>
            <person name="Gnerre S."/>
            <person name="Grabherr M."/>
            <person name="Kleber M."/>
            <person name="Mauceli E."/>
            <person name="MacCallum I."/>
        </authorList>
    </citation>
    <scope>NUCLEOTIDE SEQUENCE [LARGE SCALE GENOMIC DNA]</scope>
    <source>
        <strain evidence="11">Tucson 15287-2541.00</strain>
    </source>
</reference>
<feature type="region of interest" description="Disordered" evidence="8">
    <location>
        <begin position="33"/>
        <end position="77"/>
    </location>
</feature>
<feature type="domain" description="Homeobox" evidence="9">
    <location>
        <begin position="310"/>
        <end position="370"/>
    </location>
</feature>
<evidence type="ECO:0000256" key="2">
    <source>
        <dbReference type="ARBA" id="ARBA00023125"/>
    </source>
</evidence>
<dbReference type="SMR" id="B4JC26"/>
<dbReference type="InterPro" id="IPR052497">
    <property type="entry name" value="H2.0_Homeobox_TF"/>
</dbReference>
<dbReference type="OrthoDB" id="6159439at2759"/>
<evidence type="ECO:0000256" key="7">
    <source>
        <dbReference type="RuleBase" id="RU000682"/>
    </source>
</evidence>
<feature type="DNA-binding region" description="Homeobox" evidence="6">
    <location>
        <begin position="312"/>
        <end position="371"/>
    </location>
</feature>
<feature type="region of interest" description="Disordered" evidence="8">
    <location>
        <begin position="197"/>
        <end position="222"/>
    </location>
</feature>
<dbReference type="Pfam" id="PF00046">
    <property type="entry name" value="Homeodomain"/>
    <property type="match status" value="1"/>
</dbReference>
<dbReference type="PhylomeDB" id="B4JC26"/>
<dbReference type="HOGENOM" id="CLU_710319_0_0_1"/>
<sequence length="443" mass="48660">MLLHESANMEQSVPENLSTHVFSDCEMKLQVPTRDPVDVSENGCNSNSDLPTKDTVSTPSPATSVINSNTSVTSSNSSTTKVKLSFSVDRLLSAERTNPSTSLSPTSSRQQCCDGSVFACCTFPSCFTHSTEAANHATVSAPPQVLTNTHAYAYAGLDKFYPGLYMDYKSVLRPTPIRAAEHATFPTLATNALMRFHQQQQHHQQHQQQQQHLHPQHQHQHKAATLLNSTTSALNGLKTLQLTQQQRFLAKSAQQQMLDIPITATGAAGTSQNGGHTHSNNNSSNNNGSNSGGNNMNGSNSSSNNNSGKRKRSWSRAVFTNLQRKGLEIQFQQQKYITKPDRRKLAARLNLTDAQVKVWFQNRRMKWRHTRENLKSGHEKQPTQQNNGAGNGTGAAKQPLLIATGIVAARLHEPLEYSSDSCSSVDLSERADDDDNIEIDVVE</sequence>
<protein>
    <submittedName>
        <fullName evidence="10">GH10711</fullName>
    </submittedName>
</protein>
<dbReference type="Gene3D" id="1.10.10.60">
    <property type="entry name" value="Homeodomain-like"/>
    <property type="match status" value="1"/>
</dbReference>
<feature type="compositionally biased region" description="Low complexity" evidence="8">
    <location>
        <begin position="279"/>
        <end position="307"/>
    </location>
</feature>
<evidence type="ECO:0000256" key="3">
    <source>
        <dbReference type="ARBA" id="ARBA00023155"/>
    </source>
</evidence>
<proteinExistence type="inferred from homology"/>
<dbReference type="PROSITE" id="PS00027">
    <property type="entry name" value="HOMEOBOX_1"/>
    <property type="match status" value="1"/>
</dbReference>
<feature type="region of interest" description="Disordered" evidence="8">
    <location>
        <begin position="265"/>
        <end position="313"/>
    </location>
</feature>
<evidence type="ECO:0000259" key="9">
    <source>
        <dbReference type="PROSITE" id="PS50071"/>
    </source>
</evidence>
<dbReference type="eggNOG" id="KOG0488">
    <property type="taxonomic scope" value="Eukaryota"/>
</dbReference>
<dbReference type="SMART" id="SM00389">
    <property type="entry name" value="HOX"/>
    <property type="match status" value="1"/>
</dbReference>
<feature type="compositionally biased region" description="Acidic residues" evidence="8">
    <location>
        <begin position="431"/>
        <end position="443"/>
    </location>
</feature>
<comment type="similarity">
    <text evidence="5">Belongs to the H2.0 homeobox family.</text>
</comment>
<accession>B4JC26</accession>
<evidence type="ECO:0000256" key="8">
    <source>
        <dbReference type="SAM" id="MobiDB-lite"/>
    </source>
</evidence>
<dbReference type="EMBL" id="CH916368">
    <property type="protein sequence ID" value="EDW03039.1"/>
    <property type="molecule type" value="Genomic_DNA"/>
</dbReference>